<evidence type="ECO:0000313" key="3">
    <source>
        <dbReference type="Proteomes" id="UP000005631"/>
    </source>
</evidence>
<dbReference type="STRING" id="926562.Oweho_3217"/>
<keyword evidence="1" id="KW-1133">Transmembrane helix</keyword>
<dbReference type="Proteomes" id="UP000005631">
    <property type="component" value="Chromosome"/>
</dbReference>
<dbReference type="eggNOG" id="ENOG5033N38">
    <property type="taxonomic scope" value="Bacteria"/>
</dbReference>
<accession>G8R3T1</accession>
<dbReference type="EMBL" id="CP003156">
    <property type="protein sequence ID" value="AEV34168.1"/>
    <property type="molecule type" value="Genomic_DNA"/>
</dbReference>
<name>G8R3T1_OWEHD</name>
<gene>
    <name evidence="2" type="ordered locus">Oweho_3217</name>
</gene>
<dbReference type="SUPFAM" id="SSF51126">
    <property type="entry name" value="Pectin lyase-like"/>
    <property type="match status" value="1"/>
</dbReference>
<dbReference type="InterPro" id="IPR011050">
    <property type="entry name" value="Pectin_lyase_fold/virulence"/>
</dbReference>
<evidence type="ECO:0000313" key="2">
    <source>
        <dbReference type="EMBL" id="AEV34168.1"/>
    </source>
</evidence>
<keyword evidence="1" id="KW-0472">Membrane</keyword>
<protein>
    <submittedName>
        <fullName evidence="2">Uncharacterized protein</fullName>
    </submittedName>
</protein>
<dbReference type="KEGG" id="oho:Oweho_3217"/>
<keyword evidence="1" id="KW-0812">Transmembrane</keyword>
<proteinExistence type="predicted"/>
<reference evidence="2 3" key="1">
    <citation type="journal article" date="2012" name="Stand. Genomic Sci.">
        <title>Genome sequence of the orange-pigmented seawater bacterium Owenweeksia hongkongensis type strain (UST20020801(T)).</title>
        <authorList>
            <person name="Riedel T."/>
            <person name="Held B."/>
            <person name="Nolan M."/>
            <person name="Lucas S."/>
            <person name="Lapidus A."/>
            <person name="Tice H."/>
            <person name="Del Rio T.G."/>
            <person name="Cheng J.F."/>
            <person name="Han C."/>
            <person name="Tapia R."/>
            <person name="Goodwin L.A."/>
            <person name="Pitluck S."/>
            <person name="Liolios K."/>
            <person name="Mavromatis K."/>
            <person name="Pagani I."/>
            <person name="Ivanova N."/>
            <person name="Mikhailova N."/>
            <person name="Pati A."/>
            <person name="Chen A."/>
            <person name="Palaniappan K."/>
            <person name="Rohde M."/>
            <person name="Tindall B.J."/>
            <person name="Detter J.C."/>
            <person name="Goker M."/>
            <person name="Woyke T."/>
            <person name="Bristow J."/>
            <person name="Eisen J.A."/>
            <person name="Markowitz V."/>
            <person name="Hugenholtz P."/>
            <person name="Klenk H.P."/>
            <person name="Kyrpides N.C."/>
        </authorList>
    </citation>
    <scope>NUCLEOTIDE SEQUENCE</scope>
    <source>
        <strain evidence="3">DSM 17368 / JCM 12287 / NRRL B-23963</strain>
    </source>
</reference>
<organism evidence="2 3">
    <name type="scientific">Owenweeksia hongkongensis (strain DSM 17368 / CIP 108786 / JCM 12287 / NRRL B-23963 / UST20020801)</name>
    <dbReference type="NCBI Taxonomy" id="926562"/>
    <lineage>
        <taxon>Bacteria</taxon>
        <taxon>Pseudomonadati</taxon>
        <taxon>Bacteroidota</taxon>
        <taxon>Flavobacteriia</taxon>
        <taxon>Flavobacteriales</taxon>
        <taxon>Owenweeksiaceae</taxon>
        <taxon>Owenweeksia</taxon>
    </lineage>
</organism>
<dbReference type="HOGENOM" id="CLU_355948_0_0_10"/>
<keyword evidence="3" id="KW-1185">Reference proteome</keyword>
<feature type="transmembrane region" description="Helical" evidence="1">
    <location>
        <begin position="6"/>
        <end position="28"/>
    </location>
</feature>
<evidence type="ECO:0000256" key="1">
    <source>
        <dbReference type="SAM" id="Phobius"/>
    </source>
</evidence>
<sequence length="788" mass="87646">MDQVIVYSLLAMSKIFTFILIAFSFITFGQYEYSSWNIDTGGVIPPVVDSVFIEAEHFETITGIKYSGSGLSNDTVIGNLNTSPANYIETTVNFPVDSIAYMIQAPNAGTIVRNIVNGVDSTESESFQASSYELIGVKISLDAGDVLRIRCIANYVGIDYVIFYYNYTPTAVIPTPPEYDAEYSVEENWYAGTYLGDVPAGYDLVDGYSFADNYWFRVSNDSLFTMTSFDYELKESYDLSVFNGSEFKTLRVDIDNLTGKWDSNVKADADLAAKYYDVEIGDLLIVQPTNASNQIYYMAANSLPDTVASGSQIKIRGGFWRGIAMNLDIAQGDFASRRLTVTNWLGQVESAQGFGFINAYAVRFTGEYSAENRTGNINYRGDVDSSYQARQFGFYANNMWMNGIHAFAVGGEWSKVEIDHVEIDGAFTTGFNIKQDNGIGNPDSNHIHNNLVKNCINEGLYLGNTKAPPQQLISNTIVENNLFIANGSETQCQRLNGGNILRNNVTFTGLSISNSFQFNQSNAEQHSYPNGGNTSENNIAMGFAELGLFLYFNAGEAPVNGDTNYVRNNLYWKGRGHSGAYIHSSGDSITPIKISDLYFGEIGYDLDSFKVGFDTTGGVAIYSANTINPIIVERMTFDKTLQSSANTIENVTVIGGSRVDTISSPNFINAFGNHEFDPHRFYHWTAIKGPQSHNCEGCYYDGDPMYFRVGDVVPYRQLINHSHLDSAYRTVVYKCTTKHHGVEPGADEYWQDYWNILYYGPDSDVNPPYDFRLVEGTDYEVKGMGLNM</sequence>
<dbReference type="AlphaFoldDB" id="G8R3T1"/>